<organism evidence="2 3">
    <name type="scientific">Helicobacter ibis</name>
    <dbReference type="NCBI Taxonomy" id="2962633"/>
    <lineage>
        <taxon>Bacteria</taxon>
        <taxon>Pseudomonadati</taxon>
        <taxon>Campylobacterota</taxon>
        <taxon>Epsilonproteobacteria</taxon>
        <taxon>Campylobacterales</taxon>
        <taxon>Helicobacteraceae</taxon>
        <taxon>Helicobacter</taxon>
    </lineage>
</organism>
<keyword evidence="3" id="KW-1185">Reference proteome</keyword>
<protein>
    <submittedName>
        <fullName evidence="2">Uncharacterized protein</fullName>
    </submittedName>
</protein>
<keyword evidence="1" id="KW-0472">Membrane</keyword>
<dbReference type="RefSeq" id="WP_271020865.1">
    <property type="nucleotide sequence ID" value="NZ_JAQHXR010000001.1"/>
</dbReference>
<keyword evidence="1" id="KW-1133">Transmembrane helix</keyword>
<keyword evidence="1" id="KW-0812">Transmembrane</keyword>
<name>A0ABT4VD01_9HELI</name>
<comment type="caution">
    <text evidence="2">The sequence shown here is derived from an EMBL/GenBank/DDBJ whole genome shotgun (WGS) entry which is preliminary data.</text>
</comment>
<feature type="transmembrane region" description="Helical" evidence="1">
    <location>
        <begin position="6"/>
        <end position="25"/>
    </location>
</feature>
<dbReference type="EMBL" id="JAQHXR010000001">
    <property type="protein sequence ID" value="MDA3968581.1"/>
    <property type="molecule type" value="Genomic_DNA"/>
</dbReference>
<evidence type="ECO:0000313" key="3">
    <source>
        <dbReference type="Proteomes" id="UP001210261"/>
    </source>
</evidence>
<evidence type="ECO:0000256" key="1">
    <source>
        <dbReference type="SAM" id="Phobius"/>
    </source>
</evidence>
<evidence type="ECO:0000313" key="2">
    <source>
        <dbReference type="EMBL" id="MDA3968581.1"/>
    </source>
</evidence>
<sequence>MRFFIYFFIFPLPFVISLVALLYVYDPFMIYHKPYFRDESYSDDMRIQAKGIIDNYDFDSYILGSSMLTWSSAKKASEVLGGKFVNISLNGSTFNEREVVLKYILKHKNPKHIIYSLDPLMLLMAVTQDVIKFDYLYDESFLNDFKIYYNVKFLFCALRYSTSEDCVGKKVELEKLMDWEQFNIKTFGGFSNWIKYYEDEDQSVELRSVMRQLKNVKTLGAFTPINNTLDIQKQLTYAKRHLFSIIEQYPNVRFSIIIPPYSRLYYRINNPTIFYGYAQILSTLIFENKSENIKFYGFDHLSYADNVANYKDLNHYYKDMNDFQLSSIADDITLLTKDNVVNYLRFVEKQIINYDVQSLLDEFQSSITSN</sequence>
<gene>
    <name evidence="2" type="ORF">PF021_02705</name>
</gene>
<reference evidence="2 3" key="1">
    <citation type="submission" date="2023-01" db="EMBL/GenBank/DDBJ databases">
        <title>Description of Helicobacter ibis sp. nov. isolated from faecal droppings of black-faced ibis (Theristicus melanopis).</title>
        <authorList>
            <person name="Lopez-Cantillo M."/>
            <person name="Vidal-Veuthey B."/>
            <person name="Mella A."/>
            <person name="De La Haba R."/>
            <person name="Collado L."/>
        </authorList>
    </citation>
    <scope>NUCLEOTIDE SEQUENCE [LARGE SCALE GENOMIC DNA]</scope>
    <source>
        <strain evidence="2 3">A82</strain>
    </source>
</reference>
<proteinExistence type="predicted"/>
<dbReference type="Proteomes" id="UP001210261">
    <property type="component" value="Unassembled WGS sequence"/>
</dbReference>
<accession>A0ABT4VD01</accession>